<dbReference type="OrthoDB" id="696044at2759"/>
<dbReference type="AlphaFoldDB" id="A0A6G1BZR4"/>
<protein>
    <submittedName>
        <fullName evidence="2">Uncharacterized protein</fullName>
    </submittedName>
</protein>
<keyword evidence="3" id="KW-1185">Reference proteome</keyword>
<feature type="compositionally biased region" description="Acidic residues" evidence="1">
    <location>
        <begin position="153"/>
        <end position="170"/>
    </location>
</feature>
<feature type="region of interest" description="Disordered" evidence="1">
    <location>
        <begin position="145"/>
        <end position="170"/>
    </location>
</feature>
<comment type="caution">
    <text evidence="2">The sequence shown here is derived from an EMBL/GenBank/DDBJ whole genome shotgun (WGS) entry which is preliminary data.</text>
</comment>
<evidence type="ECO:0000313" key="3">
    <source>
        <dbReference type="Proteomes" id="UP000479710"/>
    </source>
</evidence>
<organism evidence="2 3">
    <name type="scientific">Oryza meyeriana var. granulata</name>
    <dbReference type="NCBI Taxonomy" id="110450"/>
    <lineage>
        <taxon>Eukaryota</taxon>
        <taxon>Viridiplantae</taxon>
        <taxon>Streptophyta</taxon>
        <taxon>Embryophyta</taxon>
        <taxon>Tracheophyta</taxon>
        <taxon>Spermatophyta</taxon>
        <taxon>Magnoliopsida</taxon>
        <taxon>Liliopsida</taxon>
        <taxon>Poales</taxon>
        <taxon>Poaceae</taxon>
        <taxon>BOP clade</taxon>
        <taxon>Oryzoideae</taxon>
        <taxon>Oryzeae</taxon>
        <taxon>Oryzinae</taxon>
        <taxon>Oryza</taxon>
        <taxon>Oryza meyeriana</taxon>
    </lineage>
</organism>
<reference evidence="2 3" key="1">
    <citation type="submission" date="2019-11" db="EMBL/GenBank/DDBJ databases">
        <title>Whole genome sequence of Oryza granulata.</title>
        <authorList>
            <person name="Li W."/>
        </authorList>
    </citation>
    <scope>NUCLEOTIDE SEQUENCE [LARGE SCALE GENOMIC DNA]</scope>
    <source>
        <strain evidence="3">cv. Menghai</strain>
        <tissue evidence="2">Leaf</tissue>
    </source>
</reference>
<sequence length="170" mass="18839">MALCGLRTEFDDARVLRWRSAVYCRGALYAHSESHVLVVLRWSEGTYDMVELPGGGKGRWVRYPDSHVLAARPLELVSSSPDDRAVRYALVTMSGRVRIWALEESSDDDGGEGKLEWTLTHDKDLTAHARVIEPLHNATANDCRMMARSTSPGDDDDVAAAAHEEDDAVD</sequence>
<dbReference type="EMBL" id="SPHZ02000011">
    <property type="protein sequence ID" value="KAF0893197.1"/>
    <property type="molecule type" value="Genomic_DNA"/>
</dbReference>
<dbReference type="PANTHER" id="PTHR34591">
    <property type="entry name" value="OS03G0653100 PROTEIN-RELATED"/>
    <property type="match status" value="1"/>
</dbReference>
<evidence type="ECO:0000313" key="2">
    <source>
        <dbReference type="EMBL" id="KAF0893197.1"/>
    </source>
</evidence>
<dbReference type="PANTHER" id="PTHR34591:SF53">
    <property type="entry name" value="F-BOX DOMAIN-CONTAINING PROTEIN"/>
    <property type="match status" value="1"/>
</dbReference>
<name>A0A6G1BZR4_9ORYZ</name>
<evidence type="ECO:0000256" key="1">
    <source>
        <dbReference type="SAM" id="MobiDB-lite"/>
    </source>
</evidence>
<accession>A0A6G1BZR4</accession>
<proteinExistence type="predicted"/>
<dbReference type="Proteomes" id="UP000479710">
    <property type="component" value="Unassembled WGS sequence"/>
</dbReference>
<gene>
    <name evidence="2" type="ORF">E2562_023219</name>
</gene>